<dbReference type="EC" id="4.3.3.7" evidence="4 12"/>
<comment type="subcellular location">
    <subcellularLocation>
        <location evidence="12">Cytoplasm</location>
    </subcellularLocation>
</comment>
<dbReference type="UniPathway" id="UPA00034">
    <property type="reaction ID" value="UER00017"/>
</dbReference>
<gene>
    <name evidence="12" type="primary">dapA</name>
    <name evidence="16" type="ORF">Csp_E35810</name>
</gene>
<evidence type="ECO:0000256" key="2">
    <source>
        <dbReference type="ARBA" id="ARBA00005120"/>
    </source>
</evidence>
<sequence length="310" mass="33181">MGLFLEKDVRMRELTPDFSGLWIPLVTPFERGAVDHPALYRLVRHLANQGVAGFVVCGSTGEAAALSPREQLAVLDTVRSAAGDLHLVMGLSGYHLPETLEWVRTLNSRGLHGILVPAPHYIRPSQTGLIQWFEAIANVSTSPVVIYDIPARTGSTLALETLRTLPQHPRIVAIKDCGADDIKTQYLIADGALQVLAGDDSRIFNTVALGGAGAIAAGGHLHTQRMVQVIALLRAGELQTARALWRPLLPLLNALFAEPNPGPLKALMAHQGLLLNELRAPMDAASEGLTARLQEISDGIPALVAQTQAA</sequence>
<feature type="site" description="Part of a proton relay during catalysis" evidence="12">
    <location>
        <position position="59"/>
    </location>
</feature>
<evidence type="ECO:0000256" key="15">
    <source>
        <dbReference type="PIRSR" id="PIRSR001365-2"/>
    </source>
</evidence>
<name>C9Y6K4_CURXX</name>
<evidence type="ECO:0000256" key="1">
    <source>
        <dbReference type="ARBA" id="ARBA00003294"/>
    </source>
</evidence>
<feature type="site" description="Part of a proton relay during catalysis" evidence="12">
    <location>
        <position position="121"/>
    </location>
</feature>
<evidence type="ECO:0000256" key="7">
    <source>
        <dbReference type="ARBA" id="ARBA00022915"/>
    </source>
</evidence>
<dbReference type="InterPro" id="IPR002220">
    <property type="entry name" value="DapA-like"/>
</dbReference>
<evidence type="ECO:0000256" key="6">
    <source>
        <dbReference type="ARBA" id="ARBA00022605"/>
    </source>
</evidence>
<comment type="subunit">
    <text evidence="12">Homotetramer; dimer of dimers.</text>
</comment>
<dbReference type="PIRSF" id="PIRSF001365">
    <property type="entry name" value="DHDPS"/>
    <property type="match status" value="1"/>
</dbReference>
<dbReference type="PANTHER" id="PTHR12128:SF66">
    <property type="entry name" value="4-HYDROXY-2-OXOGLUTARATE ALDOLASE, MITOCHONDRIAL"/>
    <property type="match status" value="1"/>
</dbReference>
<dbReference type="SUPFAM" id="SSF51569">
    <property type="entry name" value="Aldolase"/>
    <property type="match status" value="1"/>
</dbReference>
<organism evidence="16">
    <name type="scientific">Curvibacter symbiont subsp. Hydra magnipapillata</name>
    <dbReference type="NCBI Taxonomy" id="667019"/>
    <lineage>
        <taxon>Bacteria</taxon>
        <taxon>Pseudomonadati</taxon>
        <taxon>Pseudomonadota</taxon>
        <taxon>Betaproteobacteria</taxon>
        <taxon>Burkholderiales</taxon>
        <taxon>Comamonadaceae</taxon>
        <taxon>Curvibacter</taxon>
    </lineage>
</organism>
<comment type="pathway">
    <text evidence="2 12">Amino-acid biosynthesis; L-lysine biosynthesis via DAP pathway; (S)-tetrahydrodipicolinate from L-aspartate: step 3/4.</text>
</comment>
<proteinExistence type="inferred from homology"/>
<comment type="function">
    <text evidence="1 12">Catalyzes the condensation of (S)-aspartate-beta-semialdehyde [(S)-ASA] and pyruvate to 4-hydroxy-tetrahydrodipicolinate (HTPA).</text>
</comment>
<feature type="binding site" evidence="12 15">
    <location>
        <position position="60"/>
    </location>
    <ligand>
        <name>pyruvate</name>
        <dbReference type="ChEBI" id="CHEBI:15361"/>
    </ligand>
</feature>
<dbReference type="GO" id="GO:0008840">
    <property type="term" value="F:4-hydroxy-tetrahydrodipicolinate synthase activity"/>
    <property type="evidence" value="ECO:0007669"/>
    <property type="project" value="UniProtKB-UniRule"/>
</dbReference>
<comment type="catalytic activity">
    <reaction evidence="11 12">
        <text>L-aspartate 4-semialdehyde + pyruvate = (2S,4S)-4-hydroxy-2,3,4,5-tetrahydrodipicolinate + H2O + H(+)</text>
        <dbReference type="Rhea" id="RHEA:34171"/>
        <dbReference type="ChEBI" id="CHEBI:15361"/>
        <dbReference type="ChEBI" id="CHEBI:15377"/>
        <dbReference type="ChEBI" id="CHEBI:15378"/>
        <dbReference type="ChEBI" id="CHEBI:67139"/>
        <dbReference type="ChEBI" id="CHEBI:537519"/>
        <dbReference type="EC" id="4.3.3.7"/>
    </reaction>
</comment>
<evidence type="ECO:0000256" key="8">
    <source>
        <dbReference type="ARBA" id="ARBA00023154"/>
    </source>
</evidence>
<feature type="active site" description="Schiff-base intermediate with substrate" evidence="12 14">
    <location>
        <position position="175"/>
    </location>
</feature>
<dbReference type="EMBL" id="FN543101">
    <property type="protein sequence ID" value="CBA26493.1"/>
    <property type="molecule type" value="Genomic_DNA"/>
</dbReference>
<comment type="similarity">
    <text evidence="3 12 13">Belongs to the DapA family.</text>
</comment>
<dbReference type="AlphaFoldDB" id="C9Y6K4"/>
<dbReference type="PANTHER" id="PTHR12128">
    <property type="entry name" value="DIHYDRODIPICOLINATE SYNTHASE"/>
    <property type="match status" value="1"/>
</dbReference>
<keyword evidence="8 12" id="KW-0457">Lysine biosynthesis</keyword>
<keyword evidence="5 12" id="KW-0963">Cytoplasm</keyword>
<evidence type="ECO:0000256" key="10">
    <source>
        <dbReference type="ARBA" id="ARBA00023270"/>
    </source>
</evidence>
<evidence type="ECO:0000256" key="14">
    <source>
        <dbReference type="PIRSR" id="PIRSR001365-1"/>
    </source>
</evidence>
<keyword evidence="7 12" id="KW-0220">Diaminopimelate biosynthesis</keyword>
<dbReference type="Pfam" id="PF00701">
    <property type="entry name" value="DHDPS"/>
    <property type="match status" value="1"/>
</dbReference>
<dbReference type="InterPro" id="IPR013785">
    <property type="entry name" value="Aldolase_TIM"/>
</dbReference>
<dbReference type="CDD" id="cd00950">
    <property type="entry name" value="DHDPS"/>
    <property type="match status" value="1"/>
</dbReference>
<evidence type="ECO:0000313" key="16">
    <source>
        <dbReference type="EMBL" id="CBA26493.1"/>
    </source>
</evidence>
<keyword evidence="10 12" id="KW-0704">Schiff base</keyword>
<feature type="active site" description="Proton donor/acceptor" evidence="12 14">
    <location>
        <position position="147"/>
    </location>
</feature>
<accession>C9Y6K4</accession>
<reference evidence="16" key="1">
    <citation type="journal article" date="2010" name="Nature">
        <title>The Dynamic genome of Hydra.</title>
        <authorList>
            <person name="Chapman J.A."/>
            <person name="Kirkness E.F."/>
            <person name="Simakov O."/>
            <person name="Hampson S.E."/>
            <person name="Mitros T."/>
            <person name="Weinmaier T."/>
            <person name="Rattei T."/>
            <person name="Balasubramanian P.G."/>
            <person name="Borman J."/>
            <person name="Busam D."/>
            <person name="Disbennett K."/>
            <person name="Pfannkoch C."/>
            <person name="Sumin N."/>
            <person name="Sutton G."/>
            <person name="Viswanathan L."/>
            <person name="Walenz B."/>
            <person name="Goodstein D.M."/>
            <person name="Hellsten U."/>
            <person name="Kawashima T."/>
            <person name="Prochnik S.E."/>
            <person name="Putnam N.H."/>
            <person name="Shu S."/>
            <person name="Blumberg B."/>
            <person name="Dana C.E."/>
            <person name="Gee L."/>
            <person name="Kibler D.F."/>
            <person name="Law L."/>
            <person name="Lindgens D."/>
            <person name="Martinez D.E."/>
            <person name="Peng J."/>
            <person name="Wigge P.A."/>
            <person name="Bertulat B."/>
            <person name="Guder C."/>
            <person name="Nakamura Y."/>
            <person name="Ozbek S."/>
            <person name="Watanabe H."/>
            <person name="Khalturin K."/>
            <person name="Hemmrich G."/>
            <person name="Franke A."/>
            <person name="Augustin R."/>
            <person name="Fraune S."/>
            <person name="Hayakawa E."/>
            <person name="Hayakawa S."/>
            <person name="Hirose M."/>
            <person name="Hwang J."/>
            <person name="Ikeo K."/>
            <person name="Nishimiya-Fujisawa C."/>
            <person name="Ogura A."/>
            <person name="Takahashi T."/>
            <person name="Steinmetz P.R."/>
            <person name="Zhang X."/>
            <person name="Aufschnaiter R."/>
            <person name="Eder M.K."/>
            <person name="Gorny A.K."/>
            <person name="Salvenmoser W."/>
            <person name="Heimberg A.M."/>
            <person name="Wheeler B.M."/>
            <person name="Peterson K.J."/>
            <person name="Boettger A."/>
            <person name="Tischler P."/>
            <person name="Wolf A."/>
            <person name="Gojobori T."/>
            <person name="Remington K.A."/>
            <person name="Strausberg R.L."/>
            <person name="Venter J."/>
            <person name="Technau U."/>
            <person name="Hobmayer B."/>
            <person name="Bosch T.C."/>
            <person name="Holstein T.W."/>
            <person name="Fujisawa T."/>
            <person name="Bode H.R."/>
            <person name="David C.N."/>
            <person name="Rokhsar D.S."/>
            <person name="Steele R.E."/>
        </authorList>
    </citation>
    <scope>NUCLEOTIDE SEQUENCE</scope>
</reference>
<dbReference type="GO" id="GO:0009089">
    <property type="term" value="P:lysine biosynthetic process via diaminopimelate"/>
    <property type="evidence" value="ECO:0007669"/>
    <property type="project" value="UniProtKB-UniRule"/>
</dbReference>
<dbReference type="GO" id="GO:0019877">
    <property type="term" value="P:diaminopimelate biosynthetic process"/>
    <property type="evidence" value="ECO:0007669"/>
    <property type="project" value="UniProtKB-UniRule"/>
</dbReference>
<dbReference type="InterPro" id="IPR005263">
    <property type="entry name" value="DapA"/>
</dbReference>
<evidence type="ECO:0000256" key="11">
    <source>
        <dbReference type="ARBA" id="ARBA00047836"/>
    </source>
</evidence>
<evidence type="ECO:0000256" key="3">
    <source>
        <dbReference type="ARBA" id="ARBA00007592"/>
    </source>
</evidence>
<evidence type="ECO:0000256" key="13">
    <source>
        <dbReference type="PIRNR" id="PIRNR001365"/>
    </source>
</evidence>
<evidence type="ECO:0000256" key="4">
    <source>
        <dbReference type="ARBA" id="ARBA00012086"/>
    </source>
</evidence>
<keyword evidence="9 12" id="KW-0456">Lyase</keyword>
<evidence type="ECO:0000256" key="5">
    <source>
        <dbReference type="ARBA" id="ARBA00022490"/>
    </source>
</evidence>
<dbReference type="SMART" id="SM01130">
    <property type="entry name" value="DHDPS"/>
    <property type="match status" value="1"/>
</dbReference>
<evidence type="ECO:0000256" key="9">
    <source>
        <dbReference type="ARBA" id="ARBA00023239"/>
    </source>
</evidence>
<dbReference type="PROSITE" id="PS00666">
    <property type="entry name" value="DHDPS_2"/>
    <property type="match status" value="1"/>
</dbReference>
<dbReference type="Gene3D" id="3.20.20.70">
    <property type="entry name" value="Aldolase class I"/>
    <property type="match status" value="1"/>
</dbReference>
<keyword evidence="6 12" id="KW-0028">Amino-acid biosynthesis</keyword>
<dbReference type="InterPro" id="IPR020625">
    <property type="entry name" value="Schiff_base-form_aldolases_AS"/>
</dbReference>
<dbReference type="PRINTS" id="PR00146">
    <property type="entry name" value="DHPICSNTHASE"/>
</dbReference>
<evidence type="ECO:0000256" key="12">
    <source>
        <dbReference type="HAMAP-Rule" id="MF_00418"/>
    </source>
</evidence>
<dbReference type="GO" id="GO:0005737">
    <property type="term" value="C:cytoplasm"/>
    <property type="evidence" value="ECO:0007669"/>
    <property type="project" value="UniProtKB-SubCell"/>
</dbReference>
<dbReference type="HAMAP" id="MF_00418">
    <property type="entry name" value="DapA"/>
    <property type="match status" value="1"/>
</dbReference>
<feature type="binding site" evidence="12 15">
    <location>
        <position position="215"/>
    </location>
    <ligand>
        <name>pyruvate</name>
        <dbReference type="ChEBI" id="CHEBI:15361"/>
    </ligand>
</feature>
<comment type="caution">
    <text evidence="12">Was originally thought to be a dihydrodipicolinate synthase (DHDPS), catalyzing the condensation of (S)-aspartate-beta-semialdehyde [(S)-ASA] and pyruvate to dihydrodipicolinate (DHDP). However, it was shown in E.coli that the product of the enzymatic reaction is not dihydrodipicolinate but in fact (4S)-4-hydroxy-2,3,4,5-tetrahydro-(2S)-dipicolinic acid (HTPA), and that the consecutive dehydration reaction leading to DHDP is not spontaneous but catalyzed by DapB.</text>
</comment>
<protein>
    <recommendedName>
        <fullName evidence="4 12">4-hydroxy-tetrahydrodipicolinate synthase</fullName>
        <shortName evidence="12">HTPA synthase</shortName>
        <ecNumber evidence="4 12">4.3.3.7</ecNumber>
    </recommendedName>
</protein>
<dbReference type="NCBIfam" id="TIGR00674">
    <property type="entry name" value="dapA"/>
    <property type="match status" value="1"/>
</dbReference>